<sequence length="190" mass="21770">MKVSAVFIQNRDFFGNRLIHLPLLYALKRAYVDNKIIVFSPFESGHFFKDEGLASEVFIYSPGLIRMIRKLRRLKPDLIVSLRPNSEWLCFAIGLSGAKVRVSYNTTVTRVLFTHTVKCDYSIYRALNFLKVLESIGISASPETFFREQAKKGTIDLPEGRDYFCLIPGSGAGEFKRWGLRNYLDLCTQL</sequence>
<accession>X0T058</accession>
<dbReference type="AlphaFoldDB" id="X0T058"/>
<dbReference type="EMBL" id="BARS01016380">
    <property type="protein sequence ID" value="GAF86843.1"/>
    <property type="molecule type" value="Genomic_DNA"/>
</dbReference>
<protein>
    <recommendedName>
        <fullName evidence="2">Glycosyltransferase subfamily 4-like N-terminal domain-containing protein</fullName>
    </recommendedName>
</protein>
<organism evidence="1">
    <name type="scientific">marine sediment metagenome</name>
    <dbReference type="NCBI Taxonomy" id="412755"/>
    <lineage>
        <taxon>unclassified sequences</taxon>
        <taxon>metagenomes</taxon>
        <taxon>ecological metagenomes</taxon>
    </lineage>
</organism>
<dbReference type="SUPFAM" id="SSF53756">
    <property type="entry name" value="UDP-Glycosyltransferase/glycogen phosphorylase"/>
    <property type="match status" value="1"/>
</dbReference>
<name>X0T058_9ZZZZ</name>
<feature type="non-terminal residue" evidence="1">
    <location>
        <position position="190"/>
    </location>
</feature>
<proteinExistence type="predicted"/>
<comment type="caution">
    <text evidence="1">The sequence shown here is derived from an EMBL/GenBank/DDBJ whole genome shotgun (WGS) entry which is preliminary data.</text>
</comment>
<dbReference type="GO" id="GO:0008713">
    <property type="term" value="F:ADP-heptose-lipopolysaccharide heptosyltransferase activity"/>
    <property type="evidence" value="ECO:0007669"/>
    <property type="project" value="TreeGrafter"/>
</dbReference>
<gene>
    <name evidence="1" type="ORF">S01H1_26964</name>
</gene>
<dbReference type="PANTHER" id="PTHR30160:SF7">
    <property type="entry name" value="ADP-HEPTOSE--LPS HEPTOSYLTRANSFERASE 2"/>
    <property type="match status" value="1"/>
</dbReference>
<reference evidence="1" key="1">
    <citation type="journal article" date="2014" name="Front. Microbiol.">
        <title>High frequency of phylogenetically diverse reductive dehalogenase-homologous genes in deep subseafloor sedimentary metagenomes.</title>
        <authorList>
            <person name="Kawai M."/>
            <person name="Futagami T."/>
            <person name="Toyoda A."/>
            <person name="Takaki Y."/>
            <person name="Nishi S."/>
            <person name="Hori S."/>
            <person name="Arai W."/>
            <person name="Tsubouchi T."/>
            <person name="Morono Y."/>
            <person name="Uchiyama I."/>
            <person name="Ito T."/>
            <person name="Fujiyama A."/>
            <person name="Inagaki F."/>
            <person name="Takami H."/>
        </authorList>
    </citation>
    <scope>NUCLEOTIDE SEQUENCE</scope>
    <source>
        <strain evidence="1">Expedition CK06-06</strain>
    </source>
</reference>
<dbReference type="Gene3D" id="3.40.50.2000">
    <property type="entry name" value="Glycogen Phosphorylase B"/>
    <property type="match status" value="1"/>
</dbReference>
<dbReference type="PANTHER" id="PTHR30160">
    <property type="entry name" value="TETRAACYLDISACCHARIDE 4'-KINASE-RELATED"/>
    <property type="match status" value="1"/>
</dbReference>
<dbReference type="GO" id="GO:0005829">
    <property type="term" value="C:cytosol"/>
    <property type="evidence" value="ECO:0007669"/>
    <property type="project" value="TreeGrafter"/>
</dbReference>
<evidence type="ECO:0000313" key="1">
    <source>
        <dbReference type="EMBL" id="GAF86843.1"/>
    </source>
</evidence>
<dbReference type="GO" id="GO:0009244">
    <property type="term" value="P:lipopolysaccharide core region biosynthetic process"/>
    <property type="evidence" value="ECO:0007669"/>
    <property type="project" value="TreeGrafter"/>
</dbReference>
<dbReference type="InterPro" id="IPR051199">
    <property type="entry name" value="LPS_LOS_Heptosyltrfase"/>
</dbReference>
<evidence type="ECO:0008006" key="2">
    <source>
        <dbReference type="Google" id="ProtNLM"/>
    </source>
</evidence>